<dbReference type="RefSeq" id="WP_203885377.1">
    <property type="nucleotide sequence ID" value="NZ_BAABHH010000020.1"/>
</dbReference>
<keyword evidence="4" id="KW-1185">Reference proteome</keyword>
<dbReference type="SUPFAM" id="SSF51735">
    <property type="entry name" value="NAD(P)-binding Rossmann-fold domains"/>
    <property type="match status" value="1"/>
</dbReference>
<reference evidence="3 4" key="1">
    <citation type="submission" date="2021-01" db="EMBL/GenBank/DDBJ databases">
        <title>Whole genome shotgun sequence of Planotetraspora kaengkrachanensis NBRC 104272.</title>
        <authorList>
            <person name="Komaki H."/>
            <person name="Tamura T."/>
        </authorList>
    </citation>
    <scope>NUCLEOTIDE SEQUENCE [LARGE SCALE GENOMIC DNA]</scope>
    <source>
        <strain evidence="3 4">NBRC 104272</strain>
    </source>
</reference>
<sequence>MSGAPLRAGVVGLGWAGVTHAEAYAGLPGVEVHALAAQEPERLAAVGDRLGVPHLHTDWEDLVARDDLDVVSVAAPNWLHDRIAVAALEAGKHVLCEKPLALDAARGRSMVDAAVAADRVLWTVFNHRERGDVRTLRRYVDEGGLGRIYHVKAAWTRRRHTVGDTWFIRRDRSGGGPLIDLGVHMLDLVLHLMDEPVVTRASGFTHAELVPASIAAAGGDPAGYEVEDLAGGMLRTRSGASIYLEASWALHAPISGNEMAVTLHGTKGAATLVIKDYAPAGVLQISTDVAGTPAETFPVVPRGGGHSDVVEKFVTAVRSGEWGAHRGVEGLRRSIIVDALYRSAEKDEEVDVADEGEA</sequence>
<evidence type="ECO:0000259" key="2">
    <source>
        <dbReference type="Pfam" id="PF22725"/>
    </source>
</evidence>
<dbReference type="Proteomes" id="UP000630097">
    <property type="component" value="Unassembled WGS sequence"/>
</dbReference>
<dbReference type="InterPro" id="IPR055170">
    <property type="entry name" value="GFO_IDH_MocA-like_dom"/>
</dbReference>
<dbReference type="AlphaFoldDB" id="A0A8J3PVV1"/>
<dbReference type="Gene3D" id="3.40.50.720">
    <property type="entry name" value="NAD(P)-binding Rossmann-like Domain"/>
    <property type="match status" value="1"/>
</dbReference>
<dbReference type="InterPro" id="IPR000683">
    <property type="entry name" value="Gfo/Idh/MocA-like_OxRdtase_N"/>
</dbReference>
<dbReference type="PANTHER" id="PTHR43377:SF1">
    <property type="entry name" value="BILIVERDIN REDUCTASE A"/>
    <property type="match status" value="1"/>
</dbReference>
<dbReference type="PANTHER" id="PTHR43377">
    <property type="entry name" value="BILIVERDIN REDUCTASE A"/>
    <property type="match status" value="1"/>
</dbReference>
<feature type="domain" description="GFO/IDH/MocA-like oxidoreductase" evidence="2">
    <location>
        <begin position="133"/>
        <end position="270"/>
    </location>
</feature>
<dbReference type="InterPro" id="IPR036291">
    <property type="entry name" value="NAD(P)-bd_dom_sf"/>
</dbReference>
<comment type="caution">
    <text evidence="3">The sequence shown here is derived from an EMBL/GenBank/DDBJ whole genome shotgun (WGS) entry which is preliminary data.</text>
</comment>
<feature type="domain" description="Gfo/Idh/MocA-like oxidoreductase N-terminal" evidence="1">
    <location>
        <begin position="6"/>
        <end position="123"/>
    </location>
</feature>
<evidence type="ECO:0000259" key="1">
    <source>
        <dbReference type="Pfam" id="PF01408"/>
    </source>
</evidence>
<evidence type="ECO:0000313" key="3">
    <source>
        <dbReference type="EMBL" id="GIG82022.1"/>
    </source>
</evidence>
<dbReference type="Pfam" id="PF22725">
    <property type="entry name" value="GFO_IDH_MocA_C3"/>
    <property type="match status" value="1"/>
</dbReference>
<organism evidence="3 4">
    <name type="scientific">Planotetraspora kaengkrachanensis</name>
    <dbReference type="NCBI Taxonomy" id="575193"/>
    <lineage>
        <taxon>Bacteria</taxon>
        <taxon>Bacillati</taxon>
        <taxon>Actinomycetota</taxon>
        <taxon>Actinomycetes</taxon>
        <taxon>Streptosporangiales</taxon>
        <taxon>Streptosporangiaceae</taxon>
        <taxon>Planotetraspora</taxon>
    </lineage>
</organism>
<dbReference type="InterPro" id="IPR051450">
    <property type="entry name" value="Gfo/Idh/MocA_Oxidoreductases"/>
</dbReference>
<dbReference type="EMBL" id="BONV01000026">
    <property type="protein sequence ID" value="GIG82022.1"/>
    <property type="molecule type" value="Genomic_DNA"/>
</dbReference>
<protein>
    <submittedName>
        <fullName evidence="3">Oxidoreductase</fullName>
    </submittedName>
</protein>
<gene>
    <name evidence="3" type="ORF">Pka01_51490</name>
</gene>
<dbReference type="Gene3D" id="3.30.360.10">
    <property type="entry name" value="Dihydrodipicolinate Reductase, domain 2"/>
    <property type="match status" value="1"/>
</dbReference>
<proteinExistence type="predicted"/>
<name>A0A8J3PVV1_9ACTN</name>
<evidence type="ECO:0000313" key="4">
    <source>
        <dbReference type="Proteomes" id="UP000630097"/>
    </source>
</evidence>
<dbReference type="GO" id="GO:0000166">
    <property type="term" value="F:nucleotide binding"/>
    <property type="evidence" value="ECO:0007669"/>
    <property type="project" value="InterPro"/>
</dbReference>
<dbReference type="SUPFAM" id="SSF55347">
    <property type="entry name" value="Glyceraldehyde-3-phosphate dehydrogenase-like, C-terminal domain"/>
    <property type="match status" value="1"/>
</dbReference>
<accession>A0A8J3PVV1</accession>
<dbReference type="Pfam" id="PF01408">
    <property type="entry name" value="GFO_IDH_MocA"/>
    <property type="match status" value="1"/>
</dbReference>